<feature type="domain" description="Phosphodiester glycosidase" evidence="1">
    <location>
        <begin position="131"/>
        <end position="302"/>
    </location>
</feature>
<dbReference type="PANTHER" id="PTHR40446:SF2">
    <property type="entry name" value="N-ACETYLGLUCOSAMINE-1-PHOSPHODIESTER ALPHA-N-ACETYLGLUCOSAMINIDASE"/>
    <property type="match status" value="1"/>
</dbReference>
<dbReference type="PROSITE" id="PS51257">
    <property type="entry name" value="PROKAR_LIPOPROTEIN"/>
    <property type="match status" value="1"/>
</dbReference>
<dbReference type="EMBL" id="OCMT01000002">
    <property type="protein sequence ID" value="SOD13816.1"/>
    <property type="molecule type" value="Genomic_DNA"/>
</dbReference>
<dbReference type="Proteomes" id="UP000219281">
    <property type="component" value="Unassembled WGS sequence"/>
</dbReference>
<dbReference type="Pfam" id="PF09992">
    <property type="entry name" value="NAGPA"/>
    <property type="match status" value="1"/>
</dbReference>
<proteinExistence type="predicted"/>
<dbReference type="AlphaFoldDB" id="A0A285ZW11"/>
<evidence type="ECO:0000313" key="3">
    <source>
        <dbReference type="Proteomes" id="UP000219281"/>
    </source>
</evidence>
<evidence type="ECO:0000259" key="1">
    <source>
        <dbReference type="Pfam" id="PF09992"/>
    </source>
</evidence>
<dbReference type="InterPro" id="IPR018711">
    <property type="entry name" value="NAGPA"/>
</dbReference>
<protein>
    <submittedName>
        <fullName evidence="2">Exopolysaccharide biosynthesis protein</fullName>
    </submittedName>
</protein>
<evidence type="ECO:0000313" key="2">
    <source>
        <dbReference type="EMBL" id="SOD13816.1"/>
    </source>
</evidence>
<gene>
    <name evidence="2" type="ORF">SAMN06297358_1257</name>
</gene>
<reference evidence="3" key="1">
    <citation type="submission" date="2017-09" db="EMBL/GenBank/DDBJ databases">
        <authorList>
            <person name="Varghese N."/>
            <person name="Submissions S."/>
        </authorList>
    </citation>
    <scope>NUCLEOTIDE SEQUENCE [LARGE SCALE GENOMIC DNA]</scope>
    <source>
        <strain evidence="3">CGMCC 1.12803</strain>
    </source>
</reference>
<organism evidence="2 3">
    <name type="scientific">Pedobacter xixiisoli</name>
    <dbReference type="NCBI Taxonomy" id="1476464"/>
    <lineage>
        <taxon>Bacteria</taxon>
        <taxon>Pseudomonadati</taxon>
        <taxon>Bacteroidota</taxon>
        <taxon>Sphingobacteriia</taxon>
        <taxon>Sphingobacteriales</taxon>
        <taxon>Sphingobacteriaceae</taxon>
        <taxon>Pedobacter</taxon>
    </lineage>
</organism>
<name>A0A285ZW11_9SPHI</name>
<keyword evidence="3" id="KW-1185">Reference proteome</keyword>
<dbReference type="OrthoDB" id="9809781at2"/>
<accession>A0A285ZW11</accession>
<sequence length="306" mass="33626">MIDMKKCHWLFAILFVLIACKGEVTVPQSEQKPAVNPVVTEENNLQTVLTKKTTLIGRVVLFQENELVKGVTAVKLAYVDKNDLPMALFFFKVDLNQKQLVLKPLTPNGSEKYDMQRIPDMINTSAFAGLKVVGAVNSDFFNTSTGEPRSIVYLNGKPVRTILPEIRSYFGLTQGGKPLIGDHSVFTQQRSTIYDALGGYHRLIKQSLPIKQTDVSVHPRTAVGFTANHIVYFVVADGRNSSYSNGLTLTQLAEIMVALEVKEAINLDGGGSSTFVVNLPKTEVQNKPADGSPRKVANGWAICVKD</sequence>
<dbReference type="PANTHER" id="PTHR40446">
    <property type="entry name" value="N-ACETYLGLUCOSAMINE-1-PHOSPHODIESTER ALPHA-N-ACETYLGLUCOSAMINIDASE"/>
    <property type="match status" value="1"/>
</dbReference>